<accession>T2KM21</accession>
<keyword evidence="1" id="KW-0812">Transmembrane</keyword>
<dbReference type="OrthoDB" id="981982at2"/>
<keyword evidence="1" id="KW-1133">Transmembrane helix</keyword>
<keyword evidence="1" id="KW-0472">Membrane</keyword>
<keyword evidence="3" id="KW-1185">Reference proteome</keyword>
<name>T2KM21_FORAG</name>
<gene>
    <name evidence="2" type="ORF">BN863_17690</name>
</gene>
<dbReference type="STRING" id="1347342.BN863_17690"/>
<dbReference type="PATRIC" id="fig|1347342.6.peg.1775"/>
<feature type="transmembrane region" description="Helical" evidence="1">
    <location>
        <begin position="16"/>
        <end position="34"/>
    </location>
</feature>
<dbReference type="RefSeq" id="WP_038529689.1">
    <property type="nucleotide sequence ID" value="NZ_HG315671.1"/>
</dbReference>
<dbReference type="HOGENOM" id="CLU_1248999_0_0_10"/>
<evidence type="ECO:0000313" key="2">
    <source>
        <dbReference type="EMBL" id="CDF79481.1"/>
    </source>
</evidence>
<feature type="transmembrane region" description="Helical" evidence="1">
    <location>
        <begin position="40"/>
        <end position="59"/>
    </location>
</feature>
<reference evidence="2 3" key="1">
    <citation type="journal article" date="2013" name="Appl. Environ. Microbiol.">
        <title>The genome of the alga-associated marine flavobacterium Formosa agariphila KMM 3901T reveals a broad potential for degradation of algal polysaccharides.</title>
        <authorList>
            <person name="Mann A.J."/>
            <person name="Hahnke R.L."/>
            <person name="Huang S."/>
            <person name="Werner J."/>
            <person name="Xing P."/>
            <person name="Barbeyron T."/>
            <person name="Huettel B."/>
            <person name="Stueber K."/>
            <person name="Reinhardt R."/>
            <person name="Harder J."/>
            <person name="Gloeckner F.O."/>
            <person name="Amann R.I."/>
            <person name="Teeling H."/>
        </authorList>
    </citation>
    <scope>NUCLEOTIDE SEQUENCE [LARGE SCALE GENOMIC DNA]</scope>
    <source>
        <strain evidence="3">DSM 15362 / KCTC 12365 / LMG 23005 / KMM 3901</strain>
    </source>
</reference>
<sequence>MNHKFYNKRKKEQQRVTAIIAICALAFIILAIGISIYSEIYGFGFLVVIITLSIIAPFFDMPALKKSGRMVYYSPLFISEKPKNGLINIHGGTLFDYYFVIDRKLNGKQRTDFIIQQYLEGLLRFIEANEASPYLKIRGTSYIINERTAEKIGFKIVETDLLQNIILAYNYFNILLSNSIAKNKLAWPNLKNTKTFEADMSQLLERKEYIASLNASLKRTMAKSV</sequence>
<organism evidence="2 3">
    <name type="scientific">Formosa agariphila (strain DSM 15362 / KCTC 12365 / LMG 23005 / KMM 3901 / M-2Alg 35-1)</name>
    <dbReference type="NCBI Taxonomy" id="1347342"/>
    <lineage>
        <taxon>Bacteria</taxon>
        <taxon>Pseudomonadati</taxon>
        <taxon>Bacteroidota</taxon>
        <taxon>Flavobacteriia</taxon>
        <taxon>Flavobacteriales</taxon>
        <taxon>Flavobacteriaceae</taxon>
        <taxon>Formosa</taxon>
    </lineage>
</organism>
<dbReference type="EMBL" id="HG315671">
    <property type="protein sequence ID" value="CDF79481.1"/>
    <property type="molecule type" value="Genomic_DNA"/>
</dbReference>
<dbReference type="eggNOG" id="ENOG502ZCIU">
    <property type="taxonomic scope" value="Bacteria"/>
</dbReference>
<proteinExistence type="predicted"/>
<evidence type="ECO:0000256" key="1">
    <source>
        <dbReference type="SAM" id="Phobius"/>
    </source>
</evidence>
<evidence type="ECO:0000313" key="3">
    <source>
        <dbReference type="Proteomes" id="UP000016160"/>
    </source>
</evidence>
<protein>
    <submittedName>
        <fullName evidence="2">Uncharacterized protein</fullName>
    </submittedName>
</protein>
<dbReference type="Proteomes" id="UP000016160">
    <property type="component" value="Chromosome"/>
</dbReference>
<dbReference type="AlphaFoldDB" id="T2KM21"/>